<feature type="signal peptide" evidence="1">
    <location>
        <begin position="1"/>
        <end position="29"/>
    </location>
</feature>
<dbReference type="EMBL" id="BCMJ01000004">
    <property type="protein sequence ID" value="GAX08051.1"/>
    <property type="molecule type" value="Genomic_DNA"/>
</dbReference>
<name>A0A1Z5J2V4_9LACO</name>
<keyword evidence="3" id="KW-1185">Reference proteome</keyword>
<accession>A0A1Z5J2V4</accession>
<organism evidence="2 3">
    <name type="scientific">Secundilactobacillus silagincola</name>
    <dbReference type="NCBI Taxonomy" id="1714681"/>
    <lineage>
        <taxon>Bacteria</taxon>
        <taxon>Bacillati</taxon>
        <taxon>Bacillota</taxon>
        <taxon>Bacilli</taxon>
        <taxon>Lactobacillales</taxon>
        <taxon>Lactobacillaceae</taxon>
        <taxon>Secundilactobacillus</taxon>
    </lineage>
</organism>
<dbReference type="OrthoDB" id="2321495at2"/>
<proteinExistence type="predicted"/>
<feature type="chain" id="PRO_5012306369" evidence="1">
    <location>
        <begin position="30"/>
        <end position="123"/>
    </location>
</feature>
<reference evidence="2 3" key="1">
    <citation type="submission" date="2015-11" db="EMBL/GenBank/DDBJ databases">
        <title>Draft genome sequences of new species of the genus Lactobacillus isolated from orchardgrass silage.</title>
        <authorList>
            <person name="Tohno M."/>
            <person name="Tanizawa Y."/>
            <person name="Arita M."/>
        </authorList>
    </citation>
    <scope>NUCLEOTIDE SEQUENCE [LARGE SCALE GENOMIC DNA]</scope>
    <source>
        <strain evidence="2 3">IWT5</strain>
    </source>
</reference>
<dbReference type="AlphaFoldDB" id="A0A1Z5J2V4"/>
<comment type="caution">
    <text evidence="2">The sequence shown here is derived from an EMBL/GenBank/DDBJ whole genome shotgun (WGS) entry which is preliminary data.</text>
</comment>
<protein>
    <submittedName>
        <fullName evidence="2">Uncharacterized protein</fullName>
    </submittedName>
</protein>
<gene>
    <name evidence="2" type="ORF">IWT5_01202</name>
</gene>
<evidence type="ECO:0000313" key="2">
    <source>
        <dbReference type="EMBL" id="GAX08051.1"/>
    </source>
</evidence>
<evidence type="ECO:0000313" key="3">
    <source>
        <dbReference type="Proteomes" id="UP000223370"/>
    </source>
</evidence>
<dbReference type="RefSeq" id="WP_098824467.1">
    <property type="nucleotide sequence ID" value="NZ_BCMJ01000004.1"/>
</dbReference>
<evidence type="ECO:0000256" key="1">
    <source>
        <dbReference type="SAM" id="SignalP"/>
    </source>
</evidence>
<dbReference type="Proteomes" id="UP000223370">
    <property type="component" value="Unassembled WGS sequence"/>
</dbReference>
<sequence length="123" mass="14366" precursor="true">MNQKKIATLLIAVVSLGTGLSFHQTTAHALADYWVHNHWVTIRKTVKVQKIKIVNPMYKSRSVKTYKIHRGAHYKLGHYSTNYPWVLNSGRFNSNSHYTYIVRRGWNDASWFKFRLTKSKSIA</sequence>
<keyword evidence="1" id="KW-0732">Signal</keyword>